<dbReference type="InterPro" id="IPR003871">
    <property type="entry name" value="RFA1B/D_OB_1st"/>
</dbReference>
<dbReference type="EMBL" id="OOIL02000049">
    <property type="protein sequence ID" value="VFQ59815.1"/>
    <property type="molecule type" value="Genomic_DNA"/>
</dbReference>
<name>A0A484K5L2_9ASTE</name>
<sequence length="207" mass="23738">MSKTTQSVIWNSLDKIDNSRTTWILKLRAIHVYHVLAWAKGDDSMEVIFHDEHGTRIHAHLKRPEKKKFENQIVEDGVFAIRNVFVHGNYQLCKTTSHKSLLVFYTKIEVKTLSERDFPKMNLPMQVDDASASTTLMLLGENEDDVGPVKITPLKTLLDTKKPGAYYILPRFLLLRIHRIGVIWGALTAIRRLYQTILSSNVPDVIS</sequence>
<dbReference type="InterPro" id="IPR012340">
    <property type="entry name" value="NA-bd_OB-fold"/>
</dbReference>
<proteinExistence type="predicted"/>
<evidence type="ECO:0000313" key="3">
    <source>
        <dbReference type="Proteomes" id="UP000595140"/>
    </source>
</evidence>
<dbReference type="AlphaFoldDB" id="A0A484K5L2"/>
<dbReference type="Gene3D" id="2.40.50.140">
    <property type="entry name" value="Nucleic acid-binding proteins"/>
    <property type="match status" value="1"/>
</dbReference>
<feature type="domain" description="Replication protein A 70 kDa DNA-binding subunit B/D first OB fold" evidence="1">
    <location>
        <begin position="11"/>
        <end position="111"/>
    </location>
</feature>
<dbReference type="Proteomes" id="UP000595140">
    <property type="component" value="Unassembled WGS sequence"/>
</dbReference>
<dbReference type="OrthoDB" id="913088at2759"/>
<keyword evidence="3" id="KW-1185">Reference proteome</keyword>
<reference evidence="2 3" key="1">
    <citation type="submission" date="2018-04" db="EMBL/GenBank/DDBJ databases">
        <authorList>
            <person name="Vogel A."/>
        </authorList>
    </citation>
    <scope>NUCLEOTIDE SEQUENCE [LARGE SCALE GENOMIC DNA]</scope>
</reference>
<organism evidence="2 3">
    <name type="scientific">Cuscuta campestris</name>
    <dbReference type="NCBI Taxonomy" id="132261"/>
    <lineage>
        <taxon>Eukaryota</taxon>
        <taxon>Viridiplantae</taxon>
        <taxon>Streptophyta</taxon>
        <taxon>Embryophyta</taxon>
        <taxon>Tracheophyta</taxon>
        <taxon>Spermatophyta</taxon>
        <taxon>Magnoliopsida</taxon>
        <taxon>eudicotyledons</taxon>
        <taxon>Gunneridae</taxon>
        <taxon>Pentapetalae</taxon>
        <taxon>asterids</taxon>
        <taxon>lamiids</taxon>
        <taxon>Solanales</taxon>
        <taxon>Convolvulaceae</taxon>
        <taxon>Cuscuteae</taxon>
        <taxon>Cuscuta</taxon>
        <taxon>Cuscuta subgen. Grammica</taxon>
        <taxon>Cuscuta sect. Cleistogrammica</taxon>
    </lineage>
</organism>
<dbReference type="SUPFAM" id="SSF50249">
    <property type="entry name" value="Nucleic acid-binding proteins"/>
    <property type="match status" value="1"/>
</dbReference>
<protein>
    <recommendedName>
        <fullName evidence="1">Replication protein A 70 kDa DNA-binding subunit B/D first OB fold domain-containing protein</fullName>
    </recommendedName>
</protein>
<dbReference type="Pfam" id="PF02721">
    <property type="entry name" value="DUF223"/>
    <property type="match status" value="1"/>
</dbReference>
<accession>A0A484K5L2</accession>
<evidence type="ECO:0000259" key="1">
    <source>
        <dbReference type="Pfam" id="PF02721"/>
    </source>
</evidence>
<gene>
    <name evidence="2" type="ORF">CCAM_LOCUS1591</name>
</gene>
<evidence type="ECO:0000313" key="2">
    <source>
        <dbReference type="EMBL" id="VFQ59815.1"/>
    </source>
</evidence>